<feature type="transmembrane region" description="Helical" evidence="13">
    <location>
        <begin position="152"/>
        <end position="172"/>
    </location>
</feature>
<dbReference type="GO" id="GO:0009881">
    <property type="term" value="F:photoreceptor activity"/>
    <property type="evidence" value="ECO:0007669"/>
    <property type="project" value="UniProtKB-KW"/>
</dbReference>
<dbReference type="AlphaFoldDB" id="A0AAN8PX82"/>
<keyword evidence="7 13" id="KW-0157">Chromophore</keyword>
<dbReference type="GO" id="GO:0016020">
    <property type="term" value="C:membrane"/>
    <property type="evidence" value="ECO:0007669"/>
    <property type="project" value="UniProtKB-SubCell"/>
</dbReference>
<dbReference type="GO" id="GO:0007601">
    <property type="term" value="P:visual perception"/>
    <property type="evidence" value="ECO:0007669"/>
    <property type="project" value="InterPro"/>
</dbReference>
<feature type="transmembrane region" description="Helical" evidence="13">
    <location>
        <begin position="77"/>
        <end position="97"/>
    </location>
</feature>
<feature type="domain" description="G-protein coupled receptors family 1 profile" evidence="15">
    <location>
        <begin position="56"/>
        <end position="312"/>
    </location>
</feature>
<dbReference type="SUPFAM" id="SSF81321">
    <property type="entry name" value="Family A G protein-coupled receptor-like"/>
    <property type="match status" value="1"/>
</dbReference>
<keyword evidence="9 13" id="KW-0472">Membrane</keyword>
<evidence type="ECO:0000256" key="8">
    <source>
        <dbReference type="ARBA" id="ARBA00023040"/>
    </source>
</evidence>
<keyword evidence="17" id="KW-1185">Reference proteome</keyword>
<evidence type="ECO:0000256" key="4">
    <source>
        <dbReference type="ARBA" id="ARBA00022692"/>
    </source>
</evidence>
<keyword evidence="12 13" id="KW-0807">Transducer</keyword>
<evidence type="ECO:0000256" key="3">
    <source>
        <dbReference type="ARBA" id="ARBA00022606"/>
    </source>
</evidence>
<feature type="compositionally biased region" description="Basic and acidic residues" evidence="14">
    <location>
        <begin position="352"/>
        <end position="368"/>
    </location>
</feature>
<evidence type="ECO:0000256" key="9">
    <source>
        <dbReference type="ARBA" id="ARBA00023136"/>
    </source>
</evidence>
<dbReference type="Pfam" id="PF00001">
    <property type="entry name" value="7tm_1"/>
    <property type="match status" value="1"/>
</dbReference>
<evidence type="ECO:0000256" key="7">
    <source>
        <dbReference type="ARBA" id="ARBA00022991"/>
    </source>
</evidence>
<dbReference type="PROSITE" id="PS00237">
    <property type="entry name" value="G_PROTEIN_RECEP_F1_1"/>
    <property type="match status" value="1"/>
</dbReference>
<dbReference type="InterPro" id="IPR001760">
    <property type="entry name" value="Opsin"/>
</dbReference>
<gene>
    <name evidence="16" type="ORF">SNE40_005226</name>
</gene>
<dbReference type="PRINTS" id="PR00237">
    <property type="entry name" value="GPCRRHODOPSN"/>
</dbReference>
<evidence type="ECO:0000256" key="5">
    <source>
        <dbReference type="ARBA" id="ARBA00022925"/>
    </source>
</evidence>
<dbReference type="InterPro" id="IPR017452">
    <property type="entry name" value="GPCR_Rhodpsn_7TM"/>
</dbReference>
<evidence type="ECO:0000313" key="16">
    <source>
        <dbReference type="EMBL" id="KAK6187138.1"/>
    </source>
</evidence>
<comment type="caution">
    <text evidence="16">The sequence shown here is derived from an EMBL/GenBank/DDBJ whole genome shotgun (WGS) entry which is preliminary data.</text>
</comment>
<keyword evidence="2 13" id="KW-0600">Photoreceptor protein</keyword>
<feature type="transmembrane region" description="Helical" evidence="13">
    <location>
        <begin position="260"/>
        <end position="283"/>
    </location>
</feature>
<dbReference type="EMBL" id="JAZGQO010000004">
    <property type="protein sequence ID" value="KAK6187138.1"/>
    <property type="molecule type" value="Genomic_DNA"/>
</dbReference>
<dbReference type="PROSITE" id="PS50262">
    <property type="entry name" value="G_PROTEIN_RECEP_F1_2"/>
    <property type="match status" value="1"/>
</dbReference>
<dbReference type="SMART" id="SM01381">
    <property type="entry name" value="7TM_GPCR_Srsx"/>
    <property type="match status" value="1"/>
</dbReference>
<feature type="transmembrane region" description="Helical" evidence="13">
    <location>
        <begin position="117"/>
        <end position="140"/>
    </location>
</feature>
<dbReference type="InterPro" id="IPR050125">
    <property type="entry name" value="GPCR_opsins"/>
</dbReference>
<evidence type="ECO:0000256" key="2">
    <source>
        <dbReference type="ARBA" id="ARBA00022543"/>
    </source>
</evidence>
<comment type="subcellular location">
    <subcellularLocation>
        <location evidence="1 13">Membrane</location>
        <topology evidence="1 13">Multi-pass membrane protein</topology>
    </subcellularLocation>
</comment>
<dbReference type="InterPro" id="IPR000276">
    <property type="entry name" value="GPCR_Rhodpsn"/>
</dbReference>
<evidence type="ECO:0000256" key="12">
    <source>
        <dbReference type="ARBA" id="ARBA00023224"/>
    </source>
</evidence>
<keyword evidence="8 13" id="KW-0297">G-protein coupled receptor</keyword>
<evidence type="ECO:0000259" key="15">
    <source>
        <dbReference type="PROSITE" id="PS50262"/>
    </source>
</evidence>
<evidence type="ECO:0000256" key="1">
    <source>
        <dbReference type="ARBA" id="ARBA00004141"/>
    </source>
</evidence>
<dbReference type="Gene3D" id="1.20.1070.10">
    <property type="entry name" value="Rhodopsin 7-helix transmembrane proteins"/>
    <property type="match status" value="1"/>
</dbReference>
<protein>
    <recommendedName>
        <fullName evidence="15">G-protein coupled receptors family 1 profile domain-containing protein</fullName>
    </recommendedName>
</protein>
<sequence length="428" mass="47214">MATSSDLTTMVISSDEMTSLVPEVSSAGPKPPPMPPLAYTIIGIVMLSYCCLGFTFNSCSILVFIKNKNLRSPTNMFILALNICDFLMASAAAPFSAFSSLSHGWMFGDIGCLYEGFMVYFLGQTSMYLLAAISFDRYFVIAKPLQASKITHRVAGISVGICWFLGFLWSALPVFGWNRYALEGAEISCSVVWQSDDPVDMSYIFVIFFACLVVPVGVMFFSYFNVYMTIKSINKNQVWDMKSRVARRNLRIEKKMFKTILVMCAAFVGAWTPYTAVSFYAAFGSAHAISPLVGTLPALLAKCAGLLNPIIYVATNKQFRIAFYQLVPCEGLKKTLQKKEDEPDSDESGDENETKTKKESKDITKDNKATTSNKGGGGGNAVGPAPEVIDEKEAETQIEELIHTPNHTVNTNITKVERVEMTELTKVD</sequence>
<dbReference type="GO" id="GO:0004930">
    <property type="term" value="F:G protein-coupled receptor activity"/>
    <property type="evidence" value="ECO:0007669"/>
    <property type="project" value="UniProtKB-KW"/>
</dbReference>
<organism evidence="16 17">
    <name type="scientific">Patella caerulea</name>
    <name type="common">Rayed Mediterranean limpet</name>
    <dbReference type="NCBI Taxonomy" id="87958"/>
    <lineage>
        <taxon>Eukaryota</taxon>
        <taxon>Metazoa</taxon>
        <taxon>Spiralia</taxon>
        <taxon>Lophotrochozoa</taxon>
        <taxon>Mollusca</taxon>
        <taxon>Gastropoda</taxon>
        <taxon>Patellogastropoda</taxon>
        <taxon>Patelloidea</taxon>
        <taxon>Patellidae</taxon>
        <taxon>Patella</taxon>
    </lineage>
</organism>
<keyword evidence="10" id="KW-1015">Disulfide bond</keyword>
<keyword evidence="6 13" id="KW-1133">Transmembrane helix</keyword>
<feature type="transmembrane region" description="Helical" evidence="13">
    <location>
        <begin position="37"/>
        <end position="65"/>
    </location>
</feature>
<dbReference type="PRINTS" id="PR00238">
    <property type="entry name" value="OPSIN"/>
</dbReference>
<feature type="region of interest" description="Disordered" evidence="14">
    <location>
        <begin position="336"/>
        <end position="406"/>
    </location>
</feature>
<keyword evidence="11 13" id="KW-0675">Receptor</keyword>
<name>A0AAN8PX82_PATCE</name>
<feature type="transmembrane region" description="Helical" evidence="13">
    <location>
        <begin position="289"/>
        <end position="314"/>
    </location>
</feature>
<evidence type="ECO:0000256" key="11">
    <source>
        <dbReference type="ARBA" id="ARBA00023170"/>
    </source>
</evidence>
<evidence type="ECO:0000313" key="17">
    <source>
        <dbReference type="Proteomes" id="UP001347796"/>
    </source>
</evidence>
<evidence type="ECO:0000256" key="13">
    <source>
        <dbReference type="RuleBase" id="RU004951"/>
    </source>
</evidence>
<evidence type="ECO:0000256" key="14">
    <source>
        <dbReference type="SAM" id="MobiDB-lite"/>
    </source>
</evidence>
<keyword evidence="5 13" id="KW-0681">Retinal protein</keyword>
<evidence type="ECO:0000256" key="10">
    <source>
        <dbReference type="ARBA" id="ARBA00023157"/>
    </source>
</evidence>
<dbReference type="CDD" id="cd14969">
    <property type="entry name" value="7tmA_Opsins_type2_animals"/>
    <property type="match status" value="1"/>
</dbReference>
<keyword evidence="4 13" id="KW-0812">Transmembrane</keyword>
<comment type="similarity">
    <text evidence="13">Belongs to the G-protein coupled receptor 1 family. Opsin subfamily.</text>
</comment>
<accession>A0AAN8PX82</accession>
<evidence type="ECO:0000256" key="6">
    <source>
        <dbReference type="ARBA" id="ARBA00022989"/>
    </source>
</evidence>
<dbReference type="GO" id="GO:0007602">
    <property type="term" value="P:phototransduction"/>
    <property type="evidence" value="ECO:0007669"/>
    <property type="project" value="UniProtKB-KW"/>
</dbReference>
<dbReference type="PANTHER" id="PTHR24240">
    <property type="entry name" value="OPSIN"/>
    <property type="match status" value="1"/>
</dbReference>
<feature type="compositionally biased region" description="Acidic residues" evidence="14">
    <location>
        <begin position="342"/>
        <end position="351"/>
    </location>
</feature>
<dbReference type="Proteomes" id="UP001347796">
    <property type="component" value="Unassembled WGS sequence"/>
</dbReference>
<reference evidence="16 17" key="1">
    <citation type="submission" date="2024-01" db="EMBL/GenBank/DDBJ databases">
        <title>The genome of the rayed Mediterranean limpet Patella caerulea (Linnaeus, 1758).</title>
        <authorList>
            <person name="Anh-Thu Weber A."/>
            <person name="Halstead-Nussloch G."/>
        </authorList>
    </citation>
    <scope>NUCLEOTIDE SEQUENCE [LARGE SCALE GENOMIC DNA]</scope>
    <source>
        <strain evidence="16">AATW-2023a</strain>
        <tissue evidence="16">Whole specimen</tissue>
    </source>
</reference>
<keyword evidence="3 13" id="KW-0716">Sensory transduction</keyword>
<feature type="transmembrane region" description="Helical" evidence="13">
    <location>
        <begin position="203"/>
        <end position="226"/>
    </location>
</feature>
<proteinExistence type="inferred from homology"/>